<dbReference type="InterPro" id="IPR045179">
    <property type="entry name" value="YgfZ/GcvT"/>
</dbReference>
<dbReference type="PANTHER" id="PTHR22602">
    <property type="entry name" value="TRANSFERASE CAF17, MITOCHONDRIAL-RELATED"/>
    <property type="match status" value="1"/>
</dbReference>
<dbReference type="RefSeq" id="WP_177227778.1">
    <property type="nucleotide sequence ID" value="NZ_FPCG01000001.1"/>
</dbReference>
<dbReference type="InterPro" id="IPR006222">
    <property type="entry name" value="GCVT_N"/>
</dbReference>
<proteinExistence type="predicted"/>
<evidence type="ECO:0000256" key="2">
    <source>
        <dbReference type="SAM" id="MobiDB-lite"/>
    </source>
</evidence>
<dbReference type="InterPro" id="IPR027266">
    <property type="entry name" value="TrmE/GcvT-like"/>
</dbReference>
<name>A0A1I7MDS2_9MICC</name>
<gene>
    <name evidence="4" type="ORF">SAMN04487966_10199</name>
</gene>
<keyword evidence="5" id="KW-1185">Reference proteome</keyword>
<evidence type="ECO:0000313" key="5">
    <source>
        <dbReference type="Proteomes" id="UP000198881"/>
    </source>
</evidence>
<dbReference type="Proteomes" id="UP000198881">
    <property type="component" value="Unassembled WGS sequence"/>
</dbReference>
<dbReference type="EMBL" id="FPCG01000001">
    <property type="protein sequence ID" value="SFV20083.1"/>
    <property type="molecule type" value="Genomic_DNA"/>
</dbReference>
<dbReference type="STRING" id="574650.SAMN04487966_10199"/>
<reference evidence="4 5" key="1">
    <citation type="submission" date="2016-10" db="EMBL/GenBank/DDBJ databases">
        <authorList>
            <person name="de Groot N.N."/>
        </authorList>
    </citation>
    <scope>NUCLEOTIDE SEQUENCE [LARGE SCALE GENOMIC DNA]</scope>
    <source>
        <strain evidence="4 5">CGMCC 1.7054</strain>
    </source>
</reference>
<dbReference type="NCBIfam" id="TIGR03317">
    <property type="entry name" value="ygfZ_signature"/>
    <property type="match status" value="1"/>
</dbReference>
<protein>
    <recommendedName>
        <fullName evidence="3">GCVT N-terminal domain-containing protein</fullName>
    </recommendedName>
</protein>
<feature type="domain" description="GCVT N-terminal" evidence="3">
    <location>
        <begin position="44"/>
        <end position="155"/>
    </location>
</feature>
<accession>A0A1I7MDS2</accession>
<dbReference type="AlphaFoldDB" id="A0A1I7MDS2"/>
<dbReference type="Pfam" id="PF01571">
    <property type="entry name" value="GCV_T"/>
    <property type="match status" value="1"/>
</dbReference>
<keyword evidence="1" id="KW-0809">Transit peptide</keyword>
<dbReference type="PANTHER" id="PTHR22602:SF0">
    <property type="entry name" value="TRANSFERASE CAF17, MITOCHONDRIAL-RELATED"/>
    <property type="match status" value="1"/>
</dbReference>
<sequence length="399" mass="42865">MAEPGQTEPTPRRSPLLSGPDSIHGAVAGGGPDAGVAAHYGQPAAEQRALDEGRAIVDLSHRAVLSVSGPDRLSWLDTLSSQRLADAPAGTSTQTLFLDVQGRIEFDVQVLEDGAATWLITEGERGPALVDWLVSMRFAHQVTLRDHTGTVAVVGATAAVPGWEDRTVWIDPWPHIAEGGYPYSAEADPSRHPAADWTWREYLVTLTDLQQTAARLGAGELAEWRLAGTMASEALRIAAARPRQGREMDDRTIPHELDLLRTAVHLTKGCYRGQETVARVHNLGRPPRRLVLLHLDGSGHTLPQPGSDLILRPSGQSDAPELEKARPVGRLTSVALHHEMGPIALGVLKRNVDPTAELLVRDTATGERTEYTAAAQEVVVSPDSGQVVGRPAGLLRGPR</sequence>
<feature type="region of interest" description="Disordered" evidence="2">
    <location>
        <begin position="1"/>
        <end position="35"/>
    </location>
</feature>
<organism evidence="4 5">
    <name type="scientific">Micrococcus terreus</name>
    <dbReference type="NCBI Taxonomy" id="574650"/>
    <lineage>
        <taxon>Bacteria</taxon>
        <taxon>Bacillati</taxon>
        <taxon>Actinomycetota</taxon>
        <taxon>Actinomycetes</taxon>
        <taxon>Micrococcales</taxon>
        <taxon>Micrococcaceae</taxon>
        <taxon>Micrococcus</taxon>
    </lineage>
</organism>
<evidence type="ECO:0000256" key="1">
    <source>
        <dbReference type="ARBA" id="ARBA00022946"/>
    </source>
</evidence>
<evidence type="ECO:0000259" key="3">
    <source>
        <dbReference type="Pfam" id="PF01571"/>
    </source>
</evidence>
<dbReference type="SUPFAM" id="SSF103025">
    <property type="entry name" value="Folate-binding domain"/>
    <property type="match status" value="1"/>
</dbReference>
<dbReference type="InterPro" id="IPR017703">
    <property type="entry name" value="YgfZ/GCV_T_CS"/>
</dbReference>
<dbReference type="Gene3D" id="3.30.1360.120">
    <property type="entry name" value="Probable tRNA modification gtpase trme, domain 1"/>
    <property type="match status" value="1"/>
</dbReference>
<dbReference type="GO" id="GO:0016226">
    <property type="term" value="P:iron-sulfur cluster assembly"/>
    <property type="evidence" value="ECO:0007669"/>
    <property type="project" value="TreeGrafter"/>
</dbReference>
<evidence type="ECO:0000313" key="4">
    <source>
        <dbReference type="EMBL" id="SFV20083.1"/>
    </source>
</evidence>